<dbReference type="Pfam" id="PF01734">
    <property type="entry name" value="Patatin"/>
    <property type="match status" value="1"/>
</dbReference>
<evidence type="ECO:0000313" key="7">
    <source>
        <dbReference type="Proteomes" id="UP001201985"/>
    </source>
</evidence>
<feature type="active site" description="Proton acceptor" evidence="4">
    <location>
        <position position="210"/>
    </location>
</feature>
<name>A0ABS9W8Z2_9PROT</name>
<evidence type="ECO:0000256" key="2">
    <source>
        <dbReference type="ARBA" id="ARBA00022963"/>
    </source>
</evidence>
<dbReference type="Proteomes" id="UP001201985">
    <property type="component" value="Unassembled WGS sequence"/>
</dbReference>
<dbReference type="PANTHER" id="PTHR14226">
    <property type="entry name" value="NEUROPATHY TARGET ESTERASE/SWISS CHEESE D.MELANOGASTER"/>
    <property type="match status" value="1"/>
</dbReference>
<organism evidence="6 7">
    <name type="scientific">Teichococcus vastitatis</name>
    <dbReference type="NCBI Taxonomy" id="2307076"/>
    <lineage>
        <taxon>Bacteria</taxon>
        <taxon>Pseudomonadati</taxon>
        <taxon>Pseudomonadota</taxon>
        <taxon>Alphaproteobacteria</taxon>
        <taxon>Acetobacterales</taxon>
        <taxon>Roseomonadaceae</taxon>
        <taxon>Roseomonas</taxon>
    </lineage>
</organism>
<accession>A0ABS9W8Z2</accession>
<keyword evidence="7" id="KW-1185">Reference proteome</keyword>
<evidence type="ECO:0000256" key="1">
    <source>
        <dbReference type="ARBA" id="ARBA00022801"/>
    </source>
</evidence>
<dbReference type="PROSITE" id="PS51635">
    <property type="entry name" value="PNPLA"/>
    <property type="match status" value="1"/>
</dbReference>
<evidence type="ECO:0000313" key="6">
    <source>
        <dbReference type="EMBL" id="MCI0755683.1"/>
    </source>
</evidence>
<gene>
    <name evidence="6" type="ORF">MON41_18530</name>
</gene>
<feature type="short sequence motif" description="DGA/G" evidence="4">
    <location>
        <begin position="210"/>
        <end position="212"/>
    </location>
</feature>
<proteinExistence type="predicted"/>
<feature type="short sequence motif" description="GXSXG" evidence="4">
    <location>
        <begin position="58"/>
        <end position="62"/>
    </location>
</feature>
<evidence type="ECO:0000256" key="4">
    <source>
        <dbReference type="PROSITE-ProRule" id="PRU01161"/>
    </source>
</evidence>
<comment type="caution">
    <text evidence="6">The sequence shown here is derived from an EMBL/GenBank/DDBJ whole genome shotgun (WGS) entry which is preliminary data.</text>
</comment>
<feature type="active site" description="Nucleophile" evidence="4">
    <location>
        <position position="60"/>
    </location>
</feature>
<protein>
    <submittedName>
        <fullName evidence="6">Patatin-like phospholipase family protein</fullName>
    </submittedName>
</protein>
<evidence type="ECO:0000256" key="3">
    <source>
        <dbReference type="ARBA" id="ARBA00023098"/>
    </source>
</evidence>
<dbReference type="InterPro" id="IPR016035">
    <property type="entry name" value="Acyl_Trfase/lysoPLipase"/>
</dbReference>
<feature type="domain" description="PNPLA" evidence="5">
    <location>
        <begin position="26"/>
        <end position="223"/>
    </location>
</feature>
<dbReference type="InterPro" id="IPR050301">
    <property type="entry name" value="NTE"/>
</dbReference>
<dbReference type="InterPro" id="IPR002641">
    <property type="entry name" value="PNPLA_dom"/>
</dbReference>
<dbReference type="SUPFAM" id="SSF52151">
    <property type="entry name" value="FabD/lysophospholipase-like"/>
    <property type="match status" value="1"/>
</dbReference>
<feature type="short sequence motif" description="GXGXXG" evidence="4">
    <location>
        <begin position="30"/>
        <end position="35"/>
    </location>
</feature>
<keyword evidence="1 4" id="KW-0378">Hydrolase</keyword>
<reference evidence="6 7" key="1">
    <citation type="submission" date="2022-03" db="EMBL/GenBank/DDBJ databases">
        <title>Complete genome analysis of Roseomonas KG 17.1 : a prolific producer of plant growth promoters.</title>
        <authorList>
            <person name="Saadouli I."/>
            <person name="Najjari A."/>
            <person name="Mosbah A."/>
            <person name="Ouzari H.I."/>
        </authorList>
    </citation>
    <scope>NUCLEOTIDE SEQUENCE [LARGE SCALE GENOMIC DNA]</scope>
    <source>
        <strain evidence="6 7">KG17-1</strain>
    </source>
</reference>
<dbReference type="PANTHER" id="PTHR14226:SF78">
    <property type="entry name" value="SLR0060 PROTEIN"/>
    <property type="match status" value="1"/>
</dbReference>
<dbReference type="EMBL" id="JALBUU010000042">
    <property type="protein sequence ID" value="MCI0755683.1"/>
    <property type="molecule type" value="Genomic_DNA"/>
</dbReference>
<evidence type="ECO:0000259" key="5">
    <source>
        <dbReference type="PROSITE" id="PS51635"/>
    </source>
</evidence>
<dbReference type="RefSeq" id="WP_241793550.1">
    <property type="nucleotide sequence ID" value="NZ_JALBUU010000042.1"/>
</dbReference>
<keyword evidence="2 4" id="KW-0442">Lipid degradation</keyword>
<keyword evidence="3 4" id="KW-0443">Lipid metabolism</keyword>
<sequence length="371" mass="38991">MTAPMTFPSGRASKAPVVPQCQPVTLALQGGGSLGAFAWGVLDRLLDVPGLRIEVVSGASAGAMNAALLVQGLATGGPSEARRLLETFWRRVAVTSGSPDVAGPAGWLFPFSGIMAPMADALRQTTKGLARQQINPLGLNPLRSVLEGLFDPAVLSRKGAPSLVVSATRVSTGEARLFRGSEVTADVLLASSCLPQLFPAVQIEGEFYWDGGFASNPPLRALIEAGAPADVILIRTTPQERPDLPTSAAAVLERTEEMTFGAALRQELRSLALAQQLLADLPAAPGVLARLRDARLHAIGAEEEFRALKSGSHQDASWAFLQQMRELGQNAAERWLAAEFGDVGTRSTMDLSNFAGPVLEHSLAAQSVGAT</sequence>
<dbReference type="Gene3D" id="3.40.1090.10">
    <property type="entry name" value="Cytosolic phospholipase A2 catalytic domain"/>
    <property type="match status" value="2"/>
</dbReference>